<dbReference type="InterPro" id="IPR003615">
    <property type="entry name" value="HNH_nuc"/>
</dbReference>
<keyword evidence="4" id="KW-1185">Reference proteome</keyword>
<feature type="region of interest" description="Disordered" evidence="1">
    <location>
        <begin position="464"/>
        <end position="486"/>
    </location>
</feature>
<dbReference type="Pfam" id="PF02720">
    <property type="entry name" value="DUF222"/>
    <property type="match status" value="1"/>
</dbReference>
<organism evidence="3 4">
    <name type="scientific">Gordonia hydrophobica</name>
    <dbReference type="NCBI Taxonomy" id="40516"/>
    <lineage>
        <taxon>Bacteria</taxon>
        <taxon>Bacillati</taxon>
        <taxon>Actinomycetota</taxon>
        <taxon>Actinomycetes</taxon>
        <taxon>Mycobacteriales</taxon>
        <taxon>Gordoniaceae</taxon>
        <taxon>Gordonia</taxon>
    </lineage>
</organism>
<proteinExistence type="predicted"/>
<reference evidence="3 4" key="1">
    <citation type="journal article" date="2023" name="Virus Evol.">
        <title>Computational host range prediction-The good, the bad, and the ugly.</title>
        <authorList>
            <person name="Howell A.A."/>
            <person name="Versoza C.J."/>
            <person name="Pfeifer S.P."/>
        </authorList>
    </citation>
    <scope>NUCLEOTIDE SEQUENCE [LARGE SCALE GENOMIC DNA]</scope>
    <source>
        <strain evidence="3 4">1610/1b</strain>
    </source>
</reference>
<protein>
    <submittedName>
        <fullName evidence="3">DUF222 domain-containing protein</fullName>
    </submittedName>
</protein>
<dbReference type="SMART" id="SM00507">
    <property type="entry name" value="HNHc"/>
    <property type="match status" value="1"/>
</dbReference>
<evidence type="ECO:0000256" key="1">
    <source>
        <dbReference type="SAM" id="MobiDB-lite"/>
    </source>
</evidence>
<evidence type="ECO:0000313" key="3">
    <source>
        <dbReference type="EMBL" id="WYY08956.1"/>
    </source>
</evidence>
<accession>A0ABZ2U6K3</accession>
<feature type="domain" description="HNH nuclease" evidence="2">
    <location>
        <begin position="372"/>
        <end position="424"/>
    </location>
</feature>
<dbReference type="Proteomes" id="UP001479933">
    <property type="component" value="Chromosome"/>
</dbReference>
<dbReference type="InterPro" id="IPR003870">
    <property type="entry name" value="DUF222"/>
</dbReference>
<dbReference type="CDD" id="cd00085">
    <property type="entry name" value="HNHc"/>
    <property type="match status" value="1"/>
</dbReference>
<evidence type="ECO:0000313" key="4">
    <source>
        <dbReference type="Proteomes" id="UP001479933"/>
    </source>
</evidence>
<dbReference type="EMBL" id="CP136137">
    <property type="protein sequence ID" value="WYY08956.1"/>
    <property type="molecule type" value="Genomic_DNA"/>
</dbReference>
<name>A0ABZ2U6K3_9ACTN</name>
<dbReference type="RefSeq" id="WP_066170010.1">
    <property type="nucleotide sequence ID" value="NZ_CP136137.1"/>
</dbReference>
<evidence type="ECO:0000259" key="2">
    <source>
        <dbReference type="SMART" id="SM00507"/>
    </source>
</evidence>
<sequence length="516" mass="54501">MSTPAPADVSVDLPDDPLALARLLVGVTDALRTANLDALTENDLLTVTETVEQARRKADSTDAVLITAVSDRQAFRKAGWVRLSQYLGFGLRLAPGDVKRRTLAASKVACLSNIRGEVLDPVLPASAAALADGAISDAHVLVVNDVLRRIPDRVPADVVADAEAHLADAARTLAPDQLRKVGIRLLAHLDPDGQLTDDRDRARTRELTLAHQDVRLMSRLTACLTPQVRAKLDVILAAWAAPGFNNPEDPESLRGASDAPGVDLDARAAAASRDQRSPGQRNHDALEALLDFVLAHGALGAPGKLSSSLVITADVTDLAAGTGIATTATGTRLPVSALVDLAADAVPYLEVFAGATREILYFGRGRRLASKAQRLALFGRDRGCTAPGCDRPFSMTEAHHMPDWQYGGPTDIDHLGAACGAHNRAASTGHARWDTTVLGDDAGENAGRVGWKPADRDVAPAVNPIHHADRPLRRPPPASHPPTGRTSRAEYHLLGLLAAHPATPLGATDLRFPPAA</sequence>
<gene>
    <name evidence="3" type="ORF">RVF87_07855</name>
</gene>